<dbReference type="Proteomes" id="UP000030682">
    <property type="component" value="Unassembled WGS sequence"/>
</dbReference>
<dbReference type="AlphaFoldDB" id="W8YIW5"/>
<sequence>MQKWKDCKETVELSELKGLECTVGVDLSAKIDLTSIHLNLKRMISIS</sequence>
<proteinExistence type="predicted"/>
<evidence type="ECO:0000313" key="1">
    <source>
        <dbReference type="EMBL" id="CDN38386.1"/>
    </source>
</evidence>
<reference evidence="1" key="1">
    <citation type="submission" date="2014-01" db="EMBL/GenBank/DDBJ databases">
        <title>Draft genome sequence of highly nematicidal Bacillus thuringiensis DB27.</title>
        <authorList>
            <person name="Iatsenko I."/>
            <person name="Pickard D."/>
            <person name="Corton C."/>
            <person name="Dougan G."/>
            <person name="Sommer R.J."/>
        </authorList>
    </citation>
    <scope>NUCLEOTIDE SEQUENCE [LARGE SCALE GENOMIC DNA]</scope>
    <source>
        <strain evidence="1">DB27</strain>
    </source>
</reference>
<dbReference type="HOGENOM" id="CLU_3164967_0_0_9"/>
<accession>W8YIW5</accession>
<name>W8YIW5_BACTU</name>
<protein>
    <submittedName>
        <fullName evidence="1">Uncharacterized protein</fullName>
    </submittedName>
</protein>
<gene>
    <name evidence="1" type="ORF">BTDB27_004728</name>
</gene>
<reference evidence="1" key="2">
    <citation type="submission" date="2014-01" db="EMBL/GenBank/DDBJ databases">
        <authorList>
            <person name="Aslett M."/>
        </authorList>
    </citation>
    <scope>NUCLEOTIDE SEQUENCE [LARGE SCALE GENOMIC DNA]</scope>
    <source>
        <strain evidence="1">DB27</strain>
    </source>
</reference>
<dbReference type="EMBL" id="HG810019">
    <property type="protein sequence ID" value="CDN38386.1"/>
    <property type="molecule type" value="Genomic_DNA"/>
</dbReference>
<organism evidence="1">
    <name type="scientific">Bacillus thuringiensis DB27</name>
    <dbReference type="NCBI Taxonomy" id="1431339"/>
    <lineage>
        <taxon>Bacteria</taxon>
        <taxon>Bacillati</taxon>
        <taxon>Bacillota</taxon>
        <taxon>Bacilli</taxon>
        <taxon>Bacillales</taxon>
        <taxon>Bacillaceae</taxon>
        <taxon>Bacillus</taxon>
        <taxon>Bacillus cereus group</taxon>
    </lineage>
</organism>